<keyword evidence="5 7" id="KW-1133">Transmembrane helix</keyword>
<dbReference type="AlphaFoldDB" id="A0ABD5RB50"/>
<feature type="transmembrane region" description="Helical" evidence="7">
    <location>
        <begin position="310"/>
        <end position="329"/>
    </location>
</feature>
<dbReference type="PANTHER" id="PTHR43867">
    <property type="entry name" value="CELLULOSE SYNTHASE CATALYTIC SUBUNIT A [UDP-FORMING]"/>
    <property type="match status" value="1"/>
</dbReference>
<dbReference type="InterPro" id="IPR001173">
    <property type="entry name" value="Glyco_trans_2-like"/>
</dbReference>
<evidence type="ECO:0000313" key="9">
    <source>
        <dbReference type="EMBL" id="MFC5367147.1"/>
    </source>
</evidence>
<dbReference type="EC" id="2.4.-.-" evidence="9"/>
<feature type="transmembrane region" description="Helical" evidence="7">
    <location>
        <begin position="21"/>
        <end position="40"/>
    </location>
</feature>
<evidence type="ECO:0000256" key="1">
    <source>
        <dbReference type="ARBA" id="ARBA00004141"/>
    </source>
</evidence>
<evidence type="ECO:0000313" key="10">
    <source>
        <dbReference type="Proteomes" id="UP001596201"/>
    </source>
</evidence>
<organism evidence="9 10">
    <name type="scientific">Salinirubrum litoreum</name>
    <dbReference type="NCBI Taxonomy" id="1126234"/>
    <lineage>
        <taxon>Archaea</taxon>
        <taxon>Methanobacteriati</taxon>
        <taxon>Methanobacteriota</taxon>
        <taxon>Stenosarchaea group</taxon>
        <taxon>Halobacteria</taxon>
        <taxon>Halobacteriales</taxon>
        <taxon>Haloferacaceae</taxon>
        <taxon>Salinirubrum</taxon>
    </lineage>
</organism>
<dbReference type="Gene3D" id="3.90.550.10">
    <property type="entry name" value="Spore Coat Polysaccharide Biosynthesis Protein SpsA, Chain A"/>
    <property type="match status" value="1"/>
</dbReference>
<dbReference type="InterPro" id="IPR029044">
    <property type="entry name" value="Nucleotide-diphossugar_trans"/>
</dbReference>
<dbReference type="CDD" id="cd00761">
    <property type="entry name" value="Glyco_tranf_GTA_type"/>
    <property type="match status" value="1"/>
</dbReference>
<feature type="transmembrane region" description="Helical" evidence="7">
    <location>
        <begin position="79"/>
        <end position="104"/>
    </location>
</feature>
<dbReference type="RefSeq" id="WP_227231453.1">
    <property type="nucleotide sequence ID" value="NZ_JAJCVJ010000004.1"/>
</dbReference>
<keyword evidence="2 9" id="KW-0328">Glycosyltransferase</keyword>
<keyword evidence="3 9" id="KW-0808">Transferase</keyword>
<evidence type="ECO:0000259" key="8">
    <source>
        <dbReference type="Pfam" id="PF13632"/>
    </source>
</evidence>
<dbReference type="SUPFAM" id="SSF53448">
    <property type="entry name" value="Nucleotide-diphospho-sugar transferases"/>
    <property type="match status" value="1"/>
</dbReference>
<feature type="transmembrane region" description="Helical" evidence="7">
    <location>
        <begin position="679"/>
        <end position="698"/>
    </location>
</feature>
<evidence type="ECO:0000256" key="3">
    <source>
        <dbReference type="ARBA" id="ARBA00022679"/>
    </source>
</evidence>
<keyword evidence="10" id="KW-1185">Reference proteome</keyword>
<dbReference type="GO" id="GO:0016757">
    <property type="term" value="F:glycosyltransferase activity"/>
    <property type="evidence" value="ECO:0007669"/>
    <property type="project" value="UniProtKB-KW"/>
</dbReference>
<feature type="domain" description="Glycosyltransferase 2-like" evidence="8">
    <location>
        <begin position="431"/>
        <end position="618"/>
    </location>
</feature>
<feature type="transmembrane region" description="Helical" evidence="7">
    <location>
        <begin position="168"/>
        <end position="187"/>
    </location>
</feature>
<dbReference type="PANTHER" id="PTHR43867:SF2">
    <property type="entry name" value="CELLULOSE SYNTHASE CATALYTIC SUBUNIT A [UDP-FORMING]"/>
    <property type="match status" value="1"/>
</dbReference>
<proteinExistence type="predicted"/>
<dbReference type="Pfam" id="PF13632">
    <property type="entry name" value="Glyco_trans_2_3"/>
    <property type="match status" value="1"/>
</dbReference>
<evidence type="ECO:0000256" key="2">
    <source>
        <dbReference type="ARBA" id="ARBA00022676"/>
    </source>
</evidence>
<feature type="transmembrane region" description="Helical" evidence="7">
    <location>
        <begin position="110"/>
        <end position="130"/>
    </location>
</feature>
<comment type="caution">
    <text evidence="9">The sequence shown here is derived from an EMBL/GenBank/DDBJ whole genome shotgun (WGS) entry which is preliminary data.</text>
</comment>
<feature type="transmembrane region" description="Helical" evidence="7">
    <location>
        <begin position="142"/>
        <end position="162"/>
    </location>
</feature>
<dbReference type="EMBL" id="JBHSKX010000001">
    <property type="protein sequence ID" value="MFC5367147.1"/>
    <property type="molecule type" value="Genomic_DNA"/>
</dbReference>
<feature type="transmembrane region" description="Helical" evidence="7">
    <location>
        <begin position="208"/>
        <end position="227"/>
    </location>
</feature>
<gene>
    <name evidence="9" type="ORF">ACFPJ5_09350</name>
</gene>
<comment type="subcellular location">
    <subcellularLocation>
        <location evidence="1">Membrane</location>
        <topology evidence="1">Multi-pass membrane protein</topology>
    </subcellularLocation>
</comment>
<dbReference type="InterPro" id="IPR050321">
    <property type="entry name" value="Glycosyltr_2/OpgH_subfam"/>
</dbReference>
<reference evidence="9 10" key="1">
    <citation type="journal article" date="2019" name="Int. J. Syst. Evol. Microbiol.">
        <title>The Global Catalogue of Microorganisms (GCM) 10K type strain sequencing project: providing services to taxonomists for standard genome sequencing and annotation.</title>
        <authorList>
            <consortium name="The Broad Institute Genomics Platform"/>
            <consortium name="The Broad Institute Genome Sequencing Center for Infectious Disease"/>
            <person name="Wu L."/>
            <person name="Ma J."/>
        </authorList>
    </citation>
    <scope>NUCLEOTIDE SEQUENCE [LARGE SCALE GENOMIC DNA]</scope>
    <source>
        <strain evidence="9 10">CGMCC 1.12237</strain>
    </source>
</reference>
<evidence type="ECO:0000256" key="7">
    <source>
        <dbReference type="SAM" id="Phobius"/>
    </source>
</evidence>
<accession>A0ABD5RB50</accession>
<keyword evidence="6 7" id="KW-0472">Membrane</keyword>
<feature type="transmembrane region" description="Helical" evidence="7">
    <location>
        <begin position="282"/>
        <end position="304"/>
    </location>
</feature>
<feature type="transmembrane region" description="Helical" evidence="7">
    <location>
        <begin position="239"/>
        <end position="261"/>
    </location>
</feature>
<evidence type="ECO:0000256" key="4">
    <source>
        <dbReference type="ARBA" id="ARBA00022692"/>
    </source>
</evidence>
<name>A0ABD5RB50_9EURY</name>
<feature type="transmembrane region" description="Helical" evidence="7">
    <location>
        <begin position="601"/>
        <end position="621"/>
    </location>
</feature>
<sequence length="722" mass="76569">MSSRVESWPEHSFFPERLYTAAWALSLVVTLVGTVGVGLGPETRPTGYALLATGGGALALFSLSAEIRRTVGREASSGLRLAIVGVGGLAFVSGVAFAAGVLPGTAAAPLTVRLLILATAFQALLVSVDIRPARPTLRARVAVLLMSHGAIFAGSVLTFPGGPTVPRAGLLLYAGGFGVLLLNAFWARTLSSGTVPPEPETDRRRWEGVLLGAIVVGVLGATAMVLTTQTGTLGLRTPLTQLFATVTGAAAAVALATLGVPQSAPLALGWLDSPAVTVSQHVSTLFVVVNGFVLGIFVAAPGLLGPVFRVFLAALLVGVVLNYAMLLYARRRDPDADPTDPTTALADAGVTVVVTGANEVDALSASLRENVAALDPLPFLLVPAARSSDGTQEVMQAVREDHPDRIRVVEGTGGSKAGDLNQVWEHVETPYVLLLDADETVGASFVTRALRVLSARPDVGIVQGRKYATYPDASRLSRFVSAERQHSTWLDHPFDADVLAAAHFAGSAAVLQREVLPDVDGFASDLLTEDIDLTIRLYLQTDWDVVYVPEMGARELLPGSWTSLLRQRERWARGWAQVAGRHLGDVVRSWRALGLRRTAGLSWLLLLAVSAPLYVIFPALVVPTVALDASLQLSLPVAAAFAVFLLPERAISFAYAVFRDPDIPASTSLRRIVETVAAAYLWIAFGWLVQLHSLYLQFAGAPQTWTVTRKSRPPVASPPDDD</sequence>
<feature type="transmembrane region" description="Helical" evidence="7">
    <location>
        <begin position="633"/>
        <end position="658"/>
    </location>
</feature>
<feature type="transmembrane region" description="Helical" evidence="7">
    <location>
        <begin position="46"/>
        <end position="67"/>
    </location>
</feature>
<evidence type="ECO:0000256" key="5">
    <source>
        <dbReference type="ARBA" id="ARBA00022989"/>
    </source>
</evidence>
<evidence type="ECO:0000256" key="6">
    <source>
        <dbReference type="ARBA" id="ARBA00023136"/>
    </source>
</evidence>
<dbReference type="Proteomes" id="UP001596201">
    <property type="component" value="Unassembled WGS sequence"/>
</dbReference>
<protein>
    <submittedName>
        <fullName evidence="9">Glycosyltransferase</fullName>
        <ecNumber evidence="9">2.4.-.-</ecNumber>
    </submittedName>
</protein>
<dbReference type="GO" id="GO:0016020">
    <property type="term" value="C:membrane"/>
    <property type="evidence" value="ECO:0007669"/>
    <property type="project" value="UniProtKB-SubCell"/>
</dbReference>
<keyword evidence="4 7" id="KW-0812">Transmembrane</keyword>